<keyword evidence="2" id="KW-1185">Reference proteome</keyword>
<dbReference type="InterPro" id="IPR008042">
    <property type="entry name" value="Retrotrans_Pao"/>
</dbReference>
<sequence>MGFLHSKLSKDCDQAIAGLFPDDEGYDEGYAEALMLLRAPIDIVSQENLSLKFQSFVDRARSHLTVLRRYCKVESPFVSSLIYELTDKLPQDEAKTWRTKGNLAPGLELEGDPIEAHYHLATLIVTIDEETGDLRSQSRKSSQVFKLQWKPPNPNLKAWSLESICQPIETGPWPNIKTNWRHLEKLDLRTVGGEVDILLGLDNTDLLVPLEVKTGRPKEPVAKKTSLGWTAVGPIAGSDSRPRVHHVPRADTEPLDAAFKRFWESESFGTKPTNEPIYSKDEKRAIDLLEHGTVKLETGYQVPLLWKENEPRLQNNRQVALKRLEGLERRFERDPEYKNDYPKAIGKYVENGYAVKVNENDNVNGPDKWYLPYHGIYKKSGTEKKLRVVFDVAAKYNGKSLNDALLPGPILQKELPNVLTKLREGDIGFGADSEAMFSRIRPREEDATYHRFIWREKDSDKVDTYQMNRLAFGDTSSPCEAIYITRRTAANFGIGKEKVIKSIEENLKWISNSPEVTAALGNDQVDSEQEGNVANLANHEPETKILGVKWNTLSDELTFSVTPIEDVTYTRRDLLSKLAGLFDPVGFCFSYTIKAKILTQQLCVLRLDWDDAIPPSQLSKWKDWLSKPPEVEKIKIPLCIQPRKAEVKSSELHTFCDALEEAFSAVVYLRSLYADGNVLCSMIMAKTKVAPKKALSVARHELQVALLCARLATYVRKALTRPINCLVFWTDSKCVIGWVRCTAVWYKLFVAHRIGEFQTLTDLKSWCHVPGRLNVSDYATRSGFDGKTEIIPERWFTGPAFLYQSEDHWP</sequence>
<gene>
    <name evidence="1" type="ORF">PACLA_8A076194</name>
</gene>
<proteinExistence type="predicted"/>
<evidence type="ECO:0000313" key="1">
    <source>
        <dbReference type="EMBL" id="CAB3991238.1"/>
    </source>
</evidence>
<dbReference type="SUPFAM" id="SSF56672">
    <property type="entry name" value="DNA/RNA polymerases"/>
    <property type="match status" value="1"/>
</dbReference>
<dbReference type="PANTHER" id="PTHR47331">
    <property type="entry name" value="PHD-TYPE DOMAIN-CONTAINING PROTEIN"/>
    <property type="match status" value="1"/>
</dbReference>
<protein>
    <submittedName>
        <fullName evidence="1">Uncharacterized protein</fullName>
    </submittedName>
</protein>
<comment type="caution">
    <text evidence="1">The sequence shown here is derived from an EMBL/GenBank/DDBJ whole genome shotgun (WGS) entry which is preliminary data.</text>
</comment>
<dbReference type="InterPro" id="IPR043502">
    <property type="entry name" value="DNA/RNA_pol_sf"/>
</dbReference>
<dbReference type="OrthoDB" id="7491853at2759"/>
<evidence type="ECO:0000313" key="2">
    <source>
        <dbReference type="Proteomes" id="UP001152795"/>
    </source>
</evidence>
<dbReference type="Pfam" id="PF05380">
    <property type="entry name" value="Peptidase_A17"/>
    <property type="match status" value="1"/>
</dbReference>
<accession>A0A6S7GGZ1</accession>
<dbReference type="AlphaFoldDB" id="A0A6S7GGZ1"/>
<organism evidence="1 2">
    <name type="scientific">Paramuricea clavata</name>
    <name type="common">Red gorgonian</name>
    <name type="synonym">Violescent sea-whip</name>
    <dbReference type="NCBI Taxonomy" id="317549"/>
    <lineage>
        <taxon>Eukaryota</taxon>
        <taxon>Metazoa</taxon>
        <taxon>Cnidaria</taxon>
        <taxon>Anthozoa</taxon>
        <taxon>Octocorallia</taxon>
        <taxon>Malacalcyonacea</taxon>
        <taxon>Plexauridae</taxon>
        <taxon>Paramuricea</taxon>
    </lineage>
</organism>
<dbReference type="PANTHER" id="PTHR47331:SF5">
    <property type="entry name" value="RIBONUCLEASE H"/>
    <property type="match status" value="1"/>
</dbReference>
<dbReference type="EMBL" id="CACRXK020001811">
    <property type="protein sequence ID" value="CAB3991238.1"/>
    <property type="molecule type" value="Genomic_DNA"/>
</dbReference>
<reference evidence="1" key="1">
    <citation type="submission" date="2020-04" db="EMBL/GenBank/DDBJ databases">
        <authorList>
            <person name="Alioto T."/>
            <person name="Alioto T."/>
            <person name="Gomez Garrido J."/>
        </authorList>
    </citation>
    <scope>NUCLEOTIDE SEQUENCE</scope>
    <source>
        <strain evidence="1">A484AB</strain>
    </source>
</reference>
<name>A0A6S7GGZ1_PARCT</name>
<dbReference type="Proteomes" id="UP001152795">
    <property type="component" value="Unassembled WGS sequence"/>
</dbReference>